<dbReference type="EMBL" id="JAACYS010000049">
    <property type="protein sequence ID" value="NCU18175.1"/>
    <property type="molecule type" value="Genomic_DNA"/>
</dbReference>
<evidence type="ECO:0000313" key="3">
    <source>
        <dbReference type="Proteomes" id="UP000743899"/>
    </source>
</evidence>
<evidence type="ECO:0008006" key="4">
    <source>
        <dbReference type="Google" id="ProtNLM"/>
    </source>
</evidence>
<accession>A0ABX0A9Q8</accession>
<dbReference type="Gene3D" id="1.25.40.10">
    <property type="entry name" value="Tetratricopeptide repeat domain"/>
    <property type="match status" value="1"/>
</dbReference>
<dbReference type="InterPro" id="IPR011990">
    <property type="entry name" value="TPR-like_helical_dom_sf"/>
</dbReference>
<dbReference type="InterPro" id="IPR019734">
    <property type="entry name" value="TPR_rpt"/>
</dbReference>
<reference evidence="2 3" key="1">
    <citation type="submission" date="2020-01" db="EMBL/GenBank/DDBJ databases">
        <title>A novel Bacillus sp. from Pasinler.</title>
        <authorList>
            <person name="Adiguzel A."/>
            <person name="Ay H."/>
            <person name="Baltaci M.O."/>
        </authorList>
    </citation>
    <scope>NUCLEOTIDE SEQUENCE [LARGE SCALE GENOMIC DNA]</scope>
    <source>
        <strain evidence="2 3">P1</strain>
    </source>
</reference>
<proteinExistence type="predicted"/>
<dbReference type="RefSeq" id="WP_161921005.1">
    <property type="nucleotide sequence ID" value="NZ_JAACYS010000049.1"/>
</dbReference>
<keyword evidence="1" id="KW-0802">TPR repeat</keyword>
<feature type="repeat" description="TPR" evidence="1">
    <location>
        <begin position="112"/>
        <end position="145"/>
    </location>
</feature>
<name>A0ABX0A9Q8_9BACI</name>
<protein>
    <recommendedName>
        <fullName evidence="4">GTP-binding protein</fullName>
    </recommendedName>
</protein>
<dbReference type="SUPFAM" id="SSF48452">
    <property type="entry name" value="TPR-like"/>
    <property type="match status" value="1"/>
</dbReference>
<organism evidence="2 3">
    <name type="scientific">Pallidibacillus pasinlerensis</name>
    <dbReference type="NCBI Taxonomy" id="2703818"/>
    <lineage>
        <taxon>Bacteria</taxon>
        <taxon>Bacillati</taxon>
        <taxon>Bacillota</taxon>
        <taxon>Bacilli</taxon>
        <taxon>Bacillales</taxon>
        <taxon>Bacillaceae</taxon>
        <taxon>Pallidibacillus</taxon>
    </lineage>
</organism>
<dbReference type="PROSITE" id="PS50005">
    <property type="entry name" value="TPR"/>
    <property type="match status" value="1"/>
</dbReference>
<dbReference type="Proteomes" id="UP000743899">
    <property type="component" value="Unassembled WGS sequence"/>
</dbReference>
<keyword evidence="3" id="KW-1185">Reference proteome</keyword>
<sequence>MNIEKQLITKSYYQSFVDENLEGHPIEQLGELFFKEQKKERPDASYIRYAQGEVYFLNKDYEAAIFKWENVQNEFEQWARKNIADAYLEMELFQNAEEIYLAIQTEFLVLQMEILLQLFSLYLQQNNDNKADQIIKQAVNLDPDYPNVTKLARSFFEQREDWPSALNLAIEESVRTKDTKWLEILKNYIRSGYAKGFEPTYFFQALSVSQELDLDLFEQLIVSLWEKYEDENQLYDWLLQINSYLKEKEFSSDYDWNELSNLYKKTYDTLMGGAFSMEKLKVVMPNFLHVWIRVIGKEDEVFPSSAVFAWNEIIPELLENDVLLWAEKKLFQAEFELDILEKSKELNEAILKWTEDHQLRKNVRLQLLSNEVIDFNRQFIGIVGMYSSTKAAFVNHFINDQVLENGNTKVSSIIQNGREFIVTEYNNEKSNVLSYEDIYREKINGNEVTETSVINVRLPNQILEQNKFSIVNIPDLSFIPALTNELIDTLRITDTILFILDEISGLTEVEFRWAQLIQQELPNVKMYFIVLNDRKNQENYTDIYYKLNKAIEHDELTGTVFDYEQKDELRQKLAQRLRTEWQKYKNKTHRIANYLYMNKRLLDDLFEQRTRIEKQLDKTIQWNEDFVSRMTGAIHQLEDMESEKIAMIRKSFVLIKDETKKEIVKAIPEVLKEMANEVTKDRDFRKIHVELNDEMNRRIQQYLNDIILPNFLSRVKDWFAISKDELKNAESFLEEIKEGFNSMLQEDRLQLQCDFKIFEDWQRDIDRLTIKVNYQPVNIFNRATVSQILLKGTGKVLSRFTNSKESLVNRYKQFIESQDYQEIAETIADQFLNPFTLLEQGLDRDIRIFFKEAFEKMRLIVAEVDKDTVEKQQQLANLRENPEVFRDPLKIFDITRLQYKYILEVEEMSYINASQ</sequence>
<gene>
    <name evidence="2" type="ORF">GW534_10655</name>
</gene>
<comment type="caution">
    <text evidence="2">The sequence shown here is derived from an EMBL/GenBank/DDBJ whole genome shotgun (WGS) entry which is preliminary data.</text>
</comment>
<evidence type="ECO:0000256" key="1">
    <source>
        <dbReference type="PROSITE-ProRule" id="PRU00339"/>
    </source>
</evidence>
<evidence type="ECO:0000313" key="2">
    <source>
        <dbReference type="EMBL" id="NCU18175.1"/>
    </source>
</evidence>